<dbReference type="InterPro" id="IPR015422">
    <property type="entry name" value="PyrdxlP-dep_Trfase_small"/>
</dbReference>
<dbReference type="PANTHER" id="PTHR11808">
    <property type="entry name" value="TRANS-SULFURATION ENZYME FAMILY MEMBER"/>
    <property type="match status" value="1"/>
</dbReference>
<evidence type="ECO:0000256" key="7">
    <source>
        <dbReference type="PIRSR" id="PIRSR001434-2"/>
    </source>
</evidence>
<name>A0A4Q2SN06_9ACTN</name>
<keyword evidence="2 7" id="KW-0663">Pyridoxal phosphate</keyword>
<feature type="modified residue" description="N6-(pyridoxal phosphate)lysine" evidence="7">
    <location>
        <position position="257"/>
    </location>
</feature>
<sequence>MVRRLPHSCLRRPCHLRRRPPPRSGWGLPRRRRPGGRVKTATHTARPDKHDFDTLTGNTWSVHGGNHADETTGAIRTPIVMANSYRLPEDPSDIDDPGYRGLVYTREHGANQRGLEEKLAKLDHGEAAAVFGTGMAALHAAFFTTLNPGDHAIVSNVVYMRVAGLFTDVFPKKLGIEVDFVDVTHLEQVHAAVRPTTKLVHTEVIANPDLRVADVSALAGIAHDAGAMLTVDSTFTPPPMMRPLDHGANLVMHSLTKYYNGHGDAMGGVIIGNRDLVEETRTGAMWHAGGAISPFNAWLIMRGSTTLPLRLQRQCENARAVAEFLDADPRVVHVSYPGLPSHDQHDAAVAQLSGGFGGVVSFAIGGTHTDRLSFVNNLRVITSAVSLGHDETLVAYEEYPEGPAEAFAQPFRDHGLVRLAIGLEAAEDLIADLDASLTFAYRPR</sequence>
<comment type="catalytic activity">
    <reaction evidence="6">
        <text>L-methionine + H2O = methanethiol + 2-oxobutanoate + NH4(+)</text>
        <dbReference type="Rhea" id="RHEA:23800"/>
        <dbReference type="ChEBI" id="CHEBI:15377"/>
        <dbReference type="ChEBI" id="CHEBI:16007"/>
        <dbReference type="ChEBI" id="CHEBI:16763"/>
        <dbReference type="ChEBI" id="CHEBI:28938"/>
        <dbReference type="ChEBI" id="CHEBI:57844"/>
        <dbReference type="EC" id="4.4.1.11"/>
    </reaction>
    <physiologicalReaction direction="left-to-right" evidence="6">
        <dbReference type="Rhea" id="RHEA:23801"/>
    </physiologicalReaction>
</comment>
<evidence type="ECO:0000256" key="3">
    <source>
        <dbReference type="ARBA" id="ARBA00047175"/>
    </source>
</evidence>
<dbReference type="Pfam" id="PF01053">
    <property type="entry name" value="Cys_Met_Meta_PP"/>
    <property type="match status" value="1"/>
</dbReference>
<keyword evidence="11" id="KW-1185">Reference proteome</keyword>
<dbReference type="GO" id="GO:0047982">
    <property type="term" value="F:homocysteine desulfhydrase activity"/>
    <property type="evidence" value="ECO:0007669"/>
    <property type="project" value="UniProtKB-EC"/>
</dbReference>
<dbReference type="GO" id="GO:0005737">
    <property type="term" value="C:cytoplasm"/>
    <property type="evidence" value="ECO:0007669"/>
    <property type="project" value="TreeGrafter"/>
</dbReference>
<feature type="region of interest" description="Disordered" evidence="9">
    <location>
        <begin position="13"/>
        <end position="51"/>
    </location>
</feature>
<accession>A0A4Q2SN06</accession>
<dbReference type="SUPFAM" id="SSF53383">
    <property type="entry name" value="PLP-dependent transferases"/>
    <property type="match status" value="1"/>
</dbReference>
<dbReference type="Gene3D" id="3.40.640.10">
    <property type="entry name" value="Type I PLP-dependent aspartate aminotransferase-like (Major domain)"/>
    <property type="match status" value="1"/>
</dbReference>
<dbReference type="AlphaFoldDB" id="A0A4Q2SN06"/>
<organism evidence="10 11">
    <name type="scientific">Nocardioides zhouii</name>
    <dbReference type="NCBI Taxonomy" id="1168729"/>
    <lineage>
        <taxon>Bacteria</taxon>
        <taxon>Bacillati</taxon>
        <taxon>Actinomycetota</taxon>
        <taxon>Actinomycetes</taxon>
        <taxon>Propionibacteriales</taxon>
        <taxon>Nocardioidaceae</taxon>
        <taxon>Nocardioides</taxon>
    </lineage>
</organism>
<keyword evidence="10" id="KW-0808">Transferase</keyword>
<evidence type="ECO:0000256" key="4">
    <source>
        <dbReference type="ARBA" id="ARBA00047199"/>
    </source>
</evidence>
<dbReference type="GO" id="GO:0019346">
    <property type="term" value="P:transsulfuration"/>
    <property type="evidence" value="ECO:0007669"/>
    <property type="project" value="InterPro"/>
</dbReference>
<proteinExistence type="inferred from homology"/>
<dbReference type="Gene3D" id="3.90.1150.10">
    <property type="entry name" value="Aspartate Aminotransferase, domain 1"/>
    <property type="match status" value="1"/>
</dbReference>
<dbReference type="PIRSF" id="PIRSF001434">
    <property type="entry name" value="CGS"/>
    <property type="match status" value="1"/>
</dbReference>
<comment type="caution">
    <text evidence="10">The sequence shown here is derived from an EMBL/GenBank/DDBJ whole genome shotgun (WGS) entry which is preliminary data.</text>
</comment>
<evidence type="ECO:0000256" key="9">
    <source>
        <dbReference type="SAM" id="MobiDB-lite"/>
    </source>
</evidence>
<dbReference type="InterPro" id="IPR000277">
    <property type="entry name" value="Cys/Met-Metab_PyrdxlP-dep_enz"/>
</dbReference>
<reference evidence="10 11" key="1">
    <citation type="submission" date="2019-01" db="EMBL/GenBank/DDBJ databases">
        <title>Novel species of Nocardioides.</title>
        <authorList>
            <person name="Liu Q."/>
            <person name="X Y.-H."/>
        </authorList>
    </citation>
    <scope>NUCLEOTIDE SEQUENCE [LARGE SCALE GENOMIC DNA]</scope>
    <source>
        <strain evidence="10 11">HLT2-9</strain>
    </source>
</reference>
<protein>
    <recommendedName>
        <fullName evidence="3">homocysteine desulfhydrase</fullName>
        <ecNumber evidence="3">4.4.1.2</ecNumber>
    </recommendedName>
    <alternativeName>
        <fullName evidence="4">Homocysteine desulfhydrase</fullName>
    </alternativeName>
</protein>
<dbReference type="InterPro" id="IPR015421">
    <property type="entry name" value="PyrdxlP-dep_Trfase_major"/>
</dbReference>
<dbReference type="PANTHER" id="PTHR11808:SF80">
    <property type="entry name" value="CYSTATHIONINE GAMMA-LYASE"/>
    <property type="match status" value="1"/>
</dbReference>
<evidence type="ECO:0000313" key="11">
    <source>
        <dbReference type="Proteomes" id="UP000291101"/>
    </source>
</evidence>
<dbReference type="FunFam" id="3.40.640.10:FF:000046">
    <property type="entry name" value="Cystathionine gamma-lyase"/>
    <property type="match status" value="1"/>
</dbReference>
<keyword evidence="10" id="KW-0032">Aminotransferase</keyword>
<dbReference type="Proteomes" id="UP000291101">
    <property type="component" value="Unassembled WGS sequence"/>
</dbReference>
<dbReference type="GO" id="GO:0030170">
    <property type="term" value="F:pyridoxal phosphate binding"/>
    <property type="evidence" value="ECO:0007669"/>
    <property type="project" value="InterPro"/>
</dbReference>
<comment type="similarity">
    <text evidence="8">Belongs to the trans-sulfuration enzymes family.</text>
</comment>
<evidence type="ECO:0000256" key="5">
    <source>
        <dbReference type="ARBA" id="ARBA00048780"/>
    </source>
</evidence>
<comment type="cofactor">
    <cofactor evidence="1 8">
        <name>pyridoxal 5'-phosphate</name>
        <dbReference type="ChEBI" id="CHEBI:597326"/>
    </cofactor>
</comment>
<evidence type="ECO:0000256" key="6">
    <source>
        <dbReference type="ARBA" id="ARBA00052699"/>
    </source>
</evidence>
<evidence type="ECO:0000256" key="2">
    <source>
        <dbReference type="ARBA" id="ARBA00022898"/>
    </source>
</evidence>
<evidence type="ECO:0000256" key="8">
    <source>
        <dbReference type="RuleBase" id="RU362118"/>
    </source>
</evidence>
<evidence type="ECO:0000256" key="1">
    <source>
        <dbReference type="ARBA" id="ARBA00001933"/>
    </source>
</evidence>
<dbReference type="EC" id="4.4.1.2" evidence="3"/>
<dbReference type="EMBL" id="SDWV01000017">
    <property type="protein sequence ID" value="RYC07116.1"/>
    <property type="molecule type" value="Genomic_DNA"/>
</dbReference>
<dbReference type="GO" id="GO:0008483">
    <property type="term" value="F:transaminase activity"/>
    <property type="evidence" value="ECO:0007669"/>
    <property type="project" value="UniProtKB-KW"/>
</dbReference>
<dbReference type="GO" id="GO:0018826">
    <property type="term" value="F:methionine gamma-lyase activity"/>
    <property type="evidence" value="ECO:0007669"/>
    <property type="project" value="UniProtKB-EC"/>
</dbReference>
<gene>
    <name evidence="10" type="ORF">EUA94_15555</name>
</gene>
<comment type="catalytic activity">
    <reaction evidence="5">
        <text>L-homocysteine + H2O = 2-oxobutanoate + hydrogen sulfide + NH4(+) + H(+)</text>
        <dbReference type="Rhea" id="RHEA:14501"/>
        <dbReference type="ChEBI" id="CHEBI:15377"/>
        <dbReference type="ChEBI" id="CHEBI:15378"/>
        <dbReference type="ChEBI" id="CHEBI:16763"/>
        <dbReference type="ChEBI" id="CHEBI:28938"/>
        <dbReference type="ChEBI" id="CHEBI:29919"/>
        <dbReference type="ChEBI" id="CHEBI:58199"/>
        <dbReference type="EC" id="4.4.1.2"/>
    </reaction>
    <physiologicalReaction direction="left-to-right" evidence="5">
        <dbReference type="Rhea" id="RHEA:14502"/>
    </physiologicalReaction>
</comment>
<dbReference type="InterPro" id="IPR015424">
    <property type="entry name" value="PyrdxlP-dep_Trfase"/>
</dbReference>
<dbReference type="OrthoDB" id="9780685at2"/>
<evidence type="ECO:0000313" key="10">
    <source>
        <dbReference type="EMBL" id="RYC07116.1"/>
    </source>
</evidence>